<proteinExistence type="predicted"/>
<protein>
    <recommendedName>
        <fullName evidence="3">EcsC family protein</fullName>
    </recommendedName>
</protein>
<organism evidence="2">
    <name type="scientific">Streptantibioticus silvisoli</name>
    <dbReference type="NCBI Taxonomy" id="2705255"/>
    <lineage>
        <taxon>Bacteria</taxon>
        <taxon>Bacillati</taxon>
        <taxon>Actinomycetota</taxon>
        <taxon>Actinomycetes</taxon>
        <taxon>Kitasatosporales</taxon>
        <taxon>Streptomycetaceae</taxon>
        <taxon>Streptantibioticus</taxon>
    </lineage>
</organism>
<gene>
    <name evidence="2" type="ORF">POF50_033420</name>
</gene>
<dbReference type="AlphaFoldDB" id="A0AA90KK70"/>
<comment type="caution">
    <text evidence="2">The sequence shown here is derived from an EMBL/GenBank/DDBJ whole genome shotgun (WGS) entry which is preliminary data.</text>
</comment>
<sequence>MSDPAGPDDERGSLEHRHQPYATPPLDGEVARDGRRASLARRVRGGARAAVSALADRLIDVAPRIPVRDLETLRRQFPGLGPEQIADKLVTGATTGTAGVGAGVGAAAALPVPPAMTAELAAETIAVAAVEYKLIAELHEVYGLRAPGSTKQRVAAYLGAWAQQRGISVTKPASFDAALGGQLKRQLRQRLVRRTARNLPTLTPFMIGAVVGAVFNRRSTHALAEKVRADLRTRQIPWDRLPPAGD</sequence>
<reference evidence="2" key="1">
    <citation type="submission" date="2023-05" db="EMBL/GenBank/DDBJ databases">
        <title>Streptantibioticus silvisoli sp. nov., acidotolerant actinomycetes 1 from pine litter.</title>
        <authorList>
            <person name="Swiecimska M."/>
            <person name="Golinska P."/>
            <person name="Sangal V."/>
            <person name="Wachnowicz B."/>
            <person name="Goodfellow M."/>
        </authorList>
    </citation>
    <scope>NUCLEOTIDE SEQUENCE</scope>
    <source>
        <strain evidence="2">SL13</strain>
    </source>
</reference>
<evidence type="ECO:0000256" key="1">
    <source>
        <dbReference type="SAM" id="MobiDB-lite"/>
    </source>
</evidence>
<dbReference type="EMBL" id="JABXJJ020000063">
    <property type="protein sequence ID" value="MDI5974189.1"/>
    <property type="molecule type" value="Genomic_DNA"/>
</dbReference>
<feature type="compositionally biased region" description="Basic and acidic residues" evidence="1">
    <location>
        <begin position="8"/>
        <end position="18"/>
    </location>
</feature>
<feature type="region of interest" description="Disordered" evidence="1">
    <location>
        <begin position="1"/>
        <end position="33"/>
    </location>
</feature>
<evidence type="ECO:0008006" key="3">
    <source>
        <dbReference type="Google" id="ProtNLM"/>
    </source>
</evidence>
<accession>A0AA90KK70</accession>
<evidence type="ECO:0000313" key="2">
    <source>
        <dbReference type="EMBL" id="MDI5974189.1"/>
    </source>
</evidence>
<name>A0AA90KK70_9ACTN</name>